<dbReference type="SUPFAM" id="SSF48452">
    <property type="entry name" value="TPR-like"/>
    <property type="match status" value="1"/>
</dbReference>
<proteinExistence type="predicted"/>
<dbReference type="Gene3D" id="1.25.40.390">
    <property type="match status" value="1"/>
</dbReference>
<evidence type="ECO:0000313" key="1">
    <source>
        <dbReference type="EMBL" id="TDQ09747.1"/>
    </source>
</evidence>
<dbReference type="OrthoDB" id="9766256at2"/>
<organism evidence="1 2">
    <name type="scientific">Pedobacter metabolipauper</name>
    <dbReference type="NCBI Taxonomy" id="425513"/>
    <lineage>
        <taxon>Bacteria</taxon>
        <taxon>Pseudomonadati</taxon>
        <taxon>Bacteroidota</taxon>
        <taxon>Sphingobacteriia</taxon>
        <taxon>Sphingobacteriales</taxon>
        <taxon>Sphingobacteriaceae</taxon>
        <taxon>Pedobacter</taxon>
    </lineage>
</organism>
<dbReference type="Proteomes" id="UP000295620">
    <property type="component" value="Unassembled WGS sequence"/>
</dbReference>
<dbReference type="EMBL" id="SNYC01000004">
    <property type="protein sequence ID" value="TDQ09747.1"/>
    <property type="molecule type" value="Genomic_DNA"/>
</dbReference>
<dbReference type="Pfam" id="PF12771">
    <property type="entry name" value="SusD-like_2"/>
    <property type="match status" value="1"/>
</dbReference>
<dbReference type="RefSeq" id="WP_133575807.1">
    <property type="nucleotide sequence ID" value="NZ_SNYC01000004.1"/>
</dbReference>
<dbReference type="AlphaFoldDB" id="A0A4V3D191"/>
<keyword evidence="2" id="KW-1185">Reference proteome</keyword>
<comment type="caution">
    <text evidence="1">The sequence shown here is derived from an EMBL/GenBank/DDBJ whole genome shotgun (WGS) entry which is preliminary data.</text>
</comment>
<dbReference type="InterPro" id="IPR011990">
    <property type="entry name" value="TPR-like_helical_dom_sf"/>
</dbReference>
<gene>
    <name evidence="1" type="ORF">ATK78_1905</name>
</gene>
<sequence length="540" mass="59618">MKYIKITFLIAILFIAGGCKKWLDVNTDPATPQVAKAELFLSPIISQMGINTATDGYVVAKYNQNMMAQAVTDGALLWERHGYASASDVGGNLWRMVYISSGTNLENMIKDAERDNKWTYAGIGYAIKAWGFQLLTDQHGPVILDEAFTPNKLTFKYQDQPEVYARVREWCQKAIVCLNTPDGADYSSILSGASGDLIYRGDRAKWKKFVYGLLAQQYSHLINKQEFAGSYADSVVKYSDLSFSASADDATIMYGGNTAYVSATNTGDSNPLSQNFGQITSTSYGRIGQPVVDLLTGGVRGTPAVDPKTSVDPRLSRMINPIATTGIYKGVTVLLGDNPTIKTIPHVLGSVAGTAAAPFPGKYIFANAARYPIMSYAQIQFAKAEALFIKGNLADAYTAYKNGITGHMEFVNLYGRNGTPASTAISAAEITAYMASAEVAQNAGSLTIADIMQQKYIAQWGWAQSEQWCDLRKYHYDATVFKTYKQLETGDFYVRNGGAHYAYRIRPRYNSEYIWNYEELLKWGGIADNYHTIETWFTLP</sequence>
<reference evidence="1 2" key="1">
    <citation type="submission" date="2019-03" db="EMBL/GenBank/DDBJ databases">
        <title>Genomic Encyclopedia of Archaeal and Bacterial Type Strains, Phase II (KMG-II): from individual species to whole genera.</title>
        <authorList>
            <person name="Goeker M."/>
        </authorList>
    </citation>
    <scope>NUCLEOTIDE SEQUENCE [LARGE SCALE GENOMIC DNA]</scope>
    <source>
        <strain evidence="1 2">DSM 19035</strain>
    </source>
</reference>
<evidence type="ECO:0000313" key="2">
    <source>
        <dbReference type="Proteomes" id="UP000295620"/>
    </source>
</evidence>
<dbReference type="InterPro" id="IPR041662">
    <property type="entry name" value="SusD-like_2"/>
</dbReference>
<accession>A0A4V3D191</accession>
<protein>
    <submittedName>
        <fullName evidence="1">SusD-like starch-binding protein associating with outer membrane</fullName>
    </submittedName>
</protein>
<dbReference type="PROSITE" id="PS51257">
    <property type="entry name" value="PROKAR_LIPOPROTEIN"/>
    <property type="match status" value="1"/>
</dbReference>
<name>A0A4V3D191_9SPHI</name>